<dbReference type="PANTHER" id="PTHR12295:SF30">
    <property type="entry name" value="PROTEIN FURRY"/>
    <property type="match status" value="1"/>
</dbReference>
<proteinExistence type="predicted"/>
<evidence type="ECO:0000256" key="1">
    <source>
        <dbReference type="SAM" id="MobiDB-lite"/>
    </source>
</evidence>
<accession>A0ABD2QJ08</accession>
<feature type="region of interest" description="Disordered" evidence="1">
    <location>
        <begin position="224"/>
        <end position="259"/>
    </location>
</feature>
<dbReference type="InterPro" id="IPR039867">
    <property type="entry name" value="Furry/Tao3/Mor2"/>
</dbReference>
<feature type="compositionally biased region" description="Polar residues" evidence="1">
    <location>
        <begin position="1"/>
        <end position="19"/>
    </location>
</feature>
<gene>
    <name evidence="2" type="ORF">Ciccas_001832</name>
</gene>
<reference evidence="2 3" key="1">
    <citation type="submission" date="2024-11" db="EMBL/GenBank/DDBJ databases">
        <title>Adaptive evolution of stress response genes in parasites aligns with host niche diversity.</title>
        <authorList>
            <person name="Hahn C."/>
            <person name="Resl P."/>
        </authorList>
    </citation>
    <scope>NUCLEOTIDE SEQUENCE [LARGE SCALE GENOMIC DNA]</scope>
    <source>
        <strain evidence="2">EGGRZ-B1_66</strain>
        <tissue evidence="2">Body</tissue>
    </source>
</reference>
<feature type="compositionally biased region" description="Polar residues" evidence="1">
    <location>
        <begin position="87"/>
        <end position="99"/>
    </location>
</feature>
<dbReference type="EMBL" id="JBJKFK010000131">
    <property type="protein sequence ID" value="KAL3319494.1"/>
    <property type="molecule type" value="Genomic_DNA"/>
</dbReference>
<name>A0ABD2QJ08_9PLAT</name>
<feature type="region of interest" description="Disordered" evidence="1">
    <location>
        <begin position="534"/>
        <end position="589"/>
    </location>
</feature>
<dbReference type="AlphaFoldDB" id="A0ABD2QJ08"/>
<feature type="compositionally biased region" description="Polar residues" evidence="1">
    <location>
        <begin position="543"/>
        <end position="561"/>
    </location>
</feature>
<sequence>MNDNSQSTLVAENRASSILRTAPKKPPTDRDLLTPVWHNYVVMACCIAPSSVSSKIPKISDQVLYRPKQEYTGLSPQDLESDEENTSAKQFKSGPNSAFKSVKENSAAEEEISFKSYHTKSNAKDLLKMLIPLIRCDQVELRETVVAGLGRINPACVRDVLEELSGYLQLVVEKKQENVRRKKRRDNAQCDQLQEFIEGMKVYLETMLDHITPLFCDPSLKASTPNSQVQSMNQPLSVQSSPDQANVAPSNLQVENSPSNDMVVLNNESLATMFQELQQKNPYCKSLSVLANGRPLNETDDGDSQKAAKLWQDIGLWTELVWNANQAMALLLCSNKLDPTDIEFSAGVKFQSLLSLQPGYALRWIEHLLNARDPILSEAPWLWHNPVNFSPMYPVTDELRLMVLALVYLESDSELLVERARTMLQVLYYRFILLPKLPSTPRGTSKDQTRISLLNAETFWCSISHLPPGEINRQFAAQHPELTLSVFSEISLRLENCRPSFRNRLLRFLAPFFINVEMVDLILSASAKNSVRRASRRHHFGTKLQTSISSNLDSKMSSTPSPKHRRTGSSPQTKFLPGKLRKRHVHHTSQELVNEAHPPMRTQNNRASLPPLTSNGHSKLNRRKFCSAEDFTNNAINGDELFVNNGCGDSAGVGSSEQCQFAAATSRRAEVGEWQDHVPKSWSTSESRDSGTGSLVSRAYSVEVRRDGIERCHAAGAEQPVLLHTEV</sequence>
<keyword evidence="3" id="KW-1185">Reference proteome</keyword>
<feature type="region of interest" description="Disordered" evidence="1">
    <location>
        <begin position="1"/>
        <end position="27"/>
    </location>
</feature>
<organism evidence="2 3">
    <name type="scientific">Cichlidogyrus casuarinus</name>
    <dbReference type="NCBI Taxonomy" id="1844966"/>
    <lineage>
        <taxon>Eukaryota</taxon>
        <taxon>Metazoa</taxon>
        <taxon>Spiralia</taxon>
        <taxon>Lophotrochozoa</taxon>
        <taxon>Platyhelminthes</taxon>
        <taxon>Monogenea</taxon>
        <taxon>Monopisthocotylea</taxon>
        <taxon>Dactylogyridea</taxon>
        <taxon>Ancyrocephalidae</taxon>
        <taxon>Cichlidogyrus</taxon>
    </lineage>
</organism>
<feature type="region of interest" description="Disordered" evidence="1">
    <location>
        <begin position="72"/>
        <end position="100"/>
    </location>
</feature>
<dbReference type="PANTHER" id="PTHR12295">
    <property type="entry name" value="FURRY-RELATED"/>
    <property type="match status" value="1"/>
</dbReference>
<dbReference type="Proteomes" id="UP001626550">
    <property type="component" value="Unassembled WGS sequence"/>
</dbReference>
<evidence type="ECO:0000313" key="3">
    <source>
        <dbReference type="Proteomes" id="UP001626550"/>
    </source>
</evidence>
<evidence type="ECO:0000313" key="2">
    <source>
        <dbReference type="EMBL" id="KAL3319494.1"/>
    </source>
</evidence>
<protein>
    <submittedName>
        <fullName evidence="2">Uncharacterized protein</fullName>
    </submittedName>
</protein>
<comment type="caution">
    <text evidence="2">The sequence shown here is derived from an EMBL/GenBank/DDBJ whole genome shotgun (WGS) entry which is preliminary data.</text>
</comment>